<reference evidence="10" key="1">
    <citation type="submission" date="2025-08" db="UniProtKB">
        <authorList>
            <consortium name="Ensembl"/>
        </authorList>
    </citation>
    <scope>IDENTIFICATION</scope>
</reference>
<dbReference type="InterPro" id="IPR036236">
    <property type="entry name" value="Znf_C2H2_sf"/>
</dbReference>
<keyword evidence="5" id="KW-0862">Zinc</keyword>
<evidence type="ECO:0000256" key="6">
    <source>
        <dbReference type="ARBA" id="ARBA00023242"/>
    </source>
</evidence>
<comment type="subcellular location">
    <subcellularLocation>
        <location evidence="1">Nucleus</location>
    </subcellularLocation>
</comment>
<organism evidence="10 11">
    <name type="scientific">Strix occidentalis caurina</name>
    <name type="common">northern spotted owl</name>
    <dbReference type="NCBI Taxonomy" id="311401"/>
    <lineage>
        <taxon>Eukaryota</taxon>
        <taxon>Metazoa</taxon>
        <taxon>Chordata</taxon>
        <taxon>Craniata</taxon>
        <taxon>Vertebrata</taxon>
        <taxon>Euteleostomi</taxon>
        <taxon>Archelosauria</taxon>
        <taxon>Archosauria</taxon>
        <taxon>Dinosauria</taxon>
        <taxon>Saurischia</taxon>
        <taxon>Theropoda</taxon>
        <taxon>Coelurosauria</taxon>
        <taxon>Aves</taxon>
        <taxon>Neognathae</taxon>
        <taxon>Neoaves</taxon>
        <taxon>Telluraves</taxon>
        <taxon>Strigiformes</taxon>
        <taxon>Strigidae</taxon>
        <taxon>Strix</taxon>
    </lineage>
</organism>
<feature type="compositionally biased region" description="Basic and acidic residues" evidence="8">
    <location>
        <begin position="42"/>
        <end position="56"/>
    </location>
</feature>
<name>A0A8D0KWQ1_STROC</name>
<dbReference type="PROSITE" id="PS00028">
    <property type="entry name" value="ZINC_FINGER_C2H2_1"/>
    <property type="match status" value="1"/>
</dbReference>
<dbReference type="InterPro" id="IPR050331">
    <property type="entry name" value="Zinc_finger"/>
</dbReference>
<dbReference type="GO" id="GO:0008270">
    <property type="term" value="F:zinc ion binding"/>
    <property type="evidence" value="ECO:0007669"/>
    <property type="project" value="UniProtKB-KW"/>
</dbReference>
<sequence>MDSQPCPIPTLPHLNSQPLLLLMCLKSPQLSPFGLPTGAGTDKQKEEQCQPREEQRGMMQGPEEEPQSPTVDMEHDGQQQPDDTQGSRALQKCSFKGTYDEDPQEGDGVKNTHAAMSKLVARAKRGTSKCPECGKIFRWSNSMRCHQRNYMGERPYKCPDCRKTFKDFSSLISHHRIHKGERPYKCWSVGSALLFRTSPTWRRCLWARELPWEVTGHKIRDLSPPWVGTYSPLVSSHEPRAVGGKIQRCLWGANAPARYV</sequence>
<evidence type="ECO:0000256" key="5">
    <source>
        <dbReference type="ARBA" id="ARBA00022833"/>
    </source>
</evidence>
<keyword evidence="2" id="KW-0479">Metal-binding</keyword>
<evidence type="ECO:0000256" key="3">
    <source>
        <dbReference type="ARBA" id="ARBA00022737"/>
    </source>
</evidence>
<evidence type="ECO:0000313" key="10">
    <source>
        <dbReference type="Ensembl" id="ENSSOCP00000015289.1"/>
    </source>
</evidence>
<evidence type="ECO:0000256" key="1">
    <source>
        <dbReference type="ARBA" id="ARBA00004123"/>
    </source>
</evidence>
<evidence type="ECO:0000313" key="11">
    <source>
        <dbReference type="Proteomes" id="UP000694551"/>
    </source>
</evidence>
<proteinExistence type="predicted"/>
<dbReference type="Ensembl" id="ENSSOCT00000015681.1">
    <property type="protein sequence ID" value="ENSSOCP00000015289.1"/>
    <property type="gene ID" value="ENSSOCG00000011150.1"/>
</dbReference>
<evidence type="ECO:0000259" key="9">
    <source>
        <dbReference type="PROSITE" id="PS50157"/>
    </source>
</evidence>
<feature type="domain" description="C2H2-type" evidence="9">
    <location>
        <begin position="128"/>
        <end position="155"/>
    </location>
</feature>
<dbReference type="Proteomes" id="UP000694551">
    <property type="component" value="Unplaced"/>
</dbReference>
<dbReference type="GO" id="GO:0010468">
    <property type="term" value="P:regulation of gene expression"/>
    <property type="evidence" value="ECO:0007669"/>
    <property type="project" value="TreeGrafter"/>
</dbReference>
<dbReference type="PANTHER" id="PTHR16515">
    <property type="entry name" value="PR DOMAIN ZINC FINGER PROTEIN"/>
    <property type="match status" value="1"/>
</dbReference>
<keyword evidence="3" id="KW-0677">Repeat</keyword>
<dbReference type="GO" id="GO:0005634">
    <property type="term" value="C:nucleus"/>
    <property type="evidence" value="ECO:0007669"/>
    <property type="project" value="UniProtKB-SubCell"/>
</dbReference>
<keyword evidence="4 7" id="KW-0863">Zinc-finger</keyword>
<dbReference type="Pfam" id="PF00096">
    <property type="entry name" value="zf-C2H2"/>
    <property type="match status" value="1"/>
</dbReference>
<evidence type="ECO:0000256" key="8">
    <source>
        <dbReference type="SAM" id="MobiDB-lite"/>
    </source>
</evidence>
<dbReference type="PANTHER" id="PTHR16515:SF66">
    <property type="entry name" value="C2H2-TYPE DOMAIN-CONTAINING PROTEIN"/>
    <property type="match status" value="1"/>
</dbReference>
<evidence type="ECO:0000256" key="7">
    <source>
        <dbReference type="PROSITE-ProRule" id="PRU00042"/>
    </source>
</evidence>
<protein>
    <recommendedName>
        <fullName evidence="9">C2H2-type domain-containing protein</fullName>
    </recommendedName>
</protein>
<dbReference type="InterPro" id="IPR013087">
    <property type="entry name" value="Znf_C2H2_type"/>
</dbReference>
<accession>A0A8D0KWQ1</accession>
<dbReference type="PROSITE" id="PS50157">
    <property type="entry name" value="ZINC_FINGER_C2H2_2"/>
    <property type="match status" value="2"/>
</dbReference>
<dbReference type="AlphaFoldDB" id="A0A8D0KWQ1"/>
<keyword evidence="6" id="KW-0539">Nucleus</keyword>
<dbReference type="SMART" id="SM00355">
    <property type="entry name" value="ZnF_C2H2"/>
    <property type="match status" value="2"/>
</dbReference>
<feature type="compositionally biased region" description="Polar residues" evidence="8">
    <location>
        <begin position="78"/>
        <end position="88"/>
    </location>
</feature>
<dbReference type="SUPFAM" id="SSF57667">
    <property type="entry name" value="beta-beta-alpha zinc fingers"/>
    <property type="match status" value="1"/>
</dbReference>
<dbReference type="FunFam" id="3.30.160.60:FF:002343">
    <property type="entry name" value="Zinc finger protein 33A"/>
    <property type="match status" value="1"/>
</dbReference>
<reference evidence="10" key="2">
    <citation type="submission" date="2025-09" db="UniProtKB">
        <authorList>
            <consortium name="Ensembl"/>
        </authorList>
    </citation>
    <scope>IDENTIFICATION</scope>
</reference>
<feature type="domain" description="C2H2-type" evidence="9">
    <location>
        <begin position="156"/>
        <end position="183"/>
    </location>
</feature>
<keyword evidence="11" id="KW-1185">Reference proteome</keyword>
<dbReference type="Gene3D" id="3.30.160.60">
    <property type="entry name" value="Classic Zinc Finger"/>
    <property type="match status" value="2"/>
</dbReference>
<evidence type="ECO:0000256" key="2">
    <source>
        <dbReference type="ARBA" id="ARBA00022723"/>
    </source>
</evidence>
<feature type="region of interest" description="Disordered" evidence="8">
    <location>
        <begin position="30"/>
        <end position="88"/>
    </location>
</feature>
<evidence type="ECO:0000256" key="4">
    <source>
        <dbReference type="ARBA" id="ARBA00022771"/>
    </source>
</evidence>